<protein>
    <recommendedName>
        <fullName evidence="4">DUF2929 domain-containing protein</fullName>
    </recommendedName>
</protein>
<dbReference type="EMBL" id="AYYQ01000035">
    <property type="protein sequence ID" value="KRM67859.1"/>
    <property type="molecule type" value="Genomic_DNA"/>
</dbReference>
<accession>A0A0R2AX92</accession>
<comment type="caution">
    <text evidence="2">The sequence shown here is derived from an EMBL/GenBank/DDBJ whole genome shotgun (WGS) entry which is preliminary data.</text>
</comment>
<evidence type="ECO:0000313" key="3">
    <source>
        <dbReference type="Proteomes" id="UP000052012"/>
    </source>
</evidence>
<evidence type="ECO:0008006" key="4">
    <source>
        <dbReference type="Google" id="ProtNLM"/>
    </source>
</evidence>
<dbReference type="AlphaFoldDB" id="A0A0R2AX92"/>
<gene>
    <name evidence="2" type="ORF">FD06_GL000579</name>
</gene>
<dbReference type="PATRIC" id="fig|1423781.4.peg.592"/>
<keyword evidence="1" id="KW-1133">Transmembrane helix</keyword>
<keyword evidence="1" id="KW-0812">Transmembrane</keyword>
<evidence type="ECO:0000313" key="2">
    <source>
        <dbReference type="EMBL" id="KRM67859.1"/>
    </source>
</evidence>
<dbReference type="Pfam" id="PF11151">
    <property type="entry name" value="DUF2929"/>
    <property type="match status" value="1"/>
</dbReference>
<dbReference type="STRING" id="1423781.FD06_GL000579"/>
<name>A0A0R2AX92_9LACO</name>
<proteinExistence type="predicted"/>
<keyword evidence="1" id="KW-0472">Membrane</keyword>
<dbReference type="InterPro" id="IPR021324">
    <property type="entry name" value="DUF2929"/>
</dbReference>
<sequence>MDVMRFISANLTIIFWSAVFGEVIGYISSDLTSLPYSTTEIAIVSVITAVILVNGINLMMDKKAIEK</sequence>
<reference evidence="2 3" key="1">
    <citation type="journal article" date="2015" name="Genome Announc.">
        <title>Expanding the biotechnology potential of lactobacilli through comparative genomics of 213 strains and associated genera.</title>
        <authorList>
            <person name="Sun Z."/>
            <person name="Harris H.M."/>
            <person name="McCann A."/>
            <person name="Guo C."/>
            <person name="Argimon S."/>
            <person name="Zhang W."/>
            <person name="Yang X."/>
            <person name="Jeffery I.B."/>
            <person name="Cooney J.C."/>
            <person name="Kagawa T.F."/>
            <person name="Liu W."/>
            <person name="Song Y."/>
            <person name="Salvetti E."/>
            <person name="Wrobel A."/>
            <person name="Rasinkangas P."/>
            <person name="Parkhill J."/>
            <person name="Rea M.C."/>
            <person name="O'Sullivan O."/>
            <person name="Ritari J."/>
            <person name="Douillard F.P."/>
            <person name="Paul Ross R."/>
            <person name="Yang R."/>
            <person name="Briner A.E."/>
            <person name="Felis G.E."/>
            <person name="de Vos W.M."/>
            <person name="Barrangou R."/>
            <person name="Klaenhammer T.R."/>
            <person name="Caufield P.W."/>
            <person name="Cui Y."/>
            <person name="Zhang H."/>
            <person name="O'Toole P.W."/>
        </authorList>
    </citation>
    <scope>NUCLEOTIDE SEQUENCE [LARGE SCALE GENOMIC DNA]</scope>
    <source>
        <strain evidence="2 3">DSM 23829</strain>
    </source>
</reference>
<feature type="transmembrane region" description="Helical" evidence="1">
    <location>
        <begin position="7"/>
        <end position="29"/>
    </location>
</feature>
<evidence type="ECO:0000256" key="1">
    <source>
        <dbReference type="SAM" id="Phobius"/>
    </source>
</evidence>
<keyword evidence="3" id="KW-1185">Reference proteome</keyword>
<organism evidence="2 3">
    <name type="scientific">Apilactobacillus ozensis DSM 23829 = JCM 17196</name>
    <dbReference type="NCBI Taxonomy" id="1423781"/>
    <lineage>
        <taxon>Bacteria</taxon>
        <taxon>Bacillati</taxon>
        <taxon>Bacillota</taxon>
        <taxon>Bacilli</taxon>
        <taxon>Lactobacillales</taxon>
        <taxon>Lactobacillaceae</taxon>
        <taxon>Apilactobacillus</taxon>
    </lineage>
</organism>
<feature type="transmembrane region" description="Helical" evidence="1">
    <location>
        <begin position="41"/>
        <end position="60"/>
    </location>
</feature>
<dbReference type="Proteomes" id="UP000052012">
    <property type="component" value="Unassembled WGS sequence"/>
</dbReference>